<sequence>SVDVASLLLAVQNSSPTTKQKFHDALNIFTSSSATNSSPNISKIIGHSYSPSASSLLLTIDQEQPALEDSSDFTWGIPPSLIDLGRANLHIPLSMQTTAATRRLIQDDASLKRVAYYTKEGQKVMIIDRSQFPDERKMTLAEWHEAYVRNLFFLSEWYDKEIVERWARHYRFCSKQDDMTDLFPAILLFDIEERMS</sequence>
<gene>
    <name evidence="1" type="ORF">BJ138DRAFT_969821</name>
</gene>
<accession>A0ACB7ZSY8</accession>
<evidence type="ECO:0000313" key="2">
    <source>
        <dbReference type="Proteomes" id="UP000790377"/>
    </source>
</evidence>
<name>A0ACB7ZSY8_9AGAM</name>
<keyword evidence="2" id="KW-1185">Reference proteome</keyword>
<feature type="non-terminal residue" evidence="1">
    <location>
        <position position="196"/>
    </location>
</feature>
<proteinExistence type="predicted"/>
<protein>
    <submittedName>
        <fullName evidence="1">Uncharacterized protein</fullName>
    </submittedName>
</protein>
<reference evidence="1" key="1">
    <citation type="journal article" date="2021" name="New Phytol.">
        <title>Evolutionary innovations through gain and loss of genes in the ectomycorrhizal Boletales.</title>
        <authorList>
            <person name="Wu G."/>
            <person name="Miyauchi S."/>
            <person name="Morin E."/>
            <person name="Kuo A."/>
            <person name="Drula E."/>
            <person name="Varga T."/>
            <person name="Kohler A."/>
            <person name="Feng B."/>
            <person name="Cao Y."/>
            <person name="Lipzen A."/>
            <person name="Daum C."/>
            <person name="Hundley H."/>
            <person name="Pangilinan J."/>
            <person name="Johnson J."/>
            <person name="Barry K."/>
            <person name="LaButti K."/>
            <person name="Ng V."/>
            <person name="Ahrendt S."/>
            <person name="Min B."/>
            <person name="Choi I.G."/>
            <person name="Park H."/>
            <person name="Plett J.M."/>
            <person name="Magnuson J."/>
            <person name="Spatafora J.W."/>
            <person name="Nagy L.G."/>
            <person name="Henrissat B."/>
            <person name="Grigoriev I.V."/>
            <person name="Yang Z.L."/>
            <person name="Xu J."/>
            <person name="Martin F.M."/>
        </authorList>
    </citation>
    <scope>NUCLEOTIDE SEQUENCE</scope>
    <source>
        <strain evidence="1">ATCC 28755</strain>
    </source>
</reference>
<comment type="caution">
    <text evidence="1">The sequence shown here is derived from an EMBL/GenBank/DDBJ whole genome shotgun (WGS) entry which is preliminary data.</text>
</comment>
<feature type="non-terminal residue" evidence="1">
    <location>
        <position position="1"/>
    </location>
</feature>
<organism evidence="1 2">
    <name type="scientific">Hygrophoropsis aurantiaca</name>
    <dbReference type="NCBI Taxonomy" id="72124"/>
    <lineage>
        <taxon>Eukaryota</taxon>
        <taxon>Fungi</taxon>
        <taxon>Dikarya</taxon>
        <taxon>Basidiomycota</taxon>
        <taxon>Agaricomycotina</taxon>
        <taxon>Agaricomycetes</taxon>
        <taxon>Agaricomycetidae</taxon>
        <taxon>Boletales</taxon>
        <taxon>Coniophorineae</taxon>
        <taxon>Hygrophoropsidaceae</taxon>
        <taxon>Hygrophoropsis</taxon>
    </lineage>
</organism>
<dbReference type="EMBL" id="MU268743">
    <property type="protein sequence ID" value="KAH7903817.1"/>
    <property type="molecule type" value="Genomic_DNA"/>
</dbReference>
<evidence type="ECO:0000313" key="1">
    <source>
        <dbReference type="EMBL" id="KAH7903817.1"/>
    </source>
</evidence>
<dbReference type="Proteomes" id="UP000790377">
    <property type="component" value="Unassembled WGS sequence"/>
</dbReference>